<protein>
    <submittedName>
        <fullName evidence="1">Uncharacterized protein</fullName>
    </submittedName>
</protein>
<sequence>MSILEFLIAINGMAELWSADRVFLGLLSSNQYSSPTLNMRKYVNLDGIYGSFSGIQSIRNSVGMYSGTSGIYSPYNIFCLNPPFVLYQNQPVLVVTRNAHFQTNGVPVVNPDFLLGVYAQLDSSAQILNNSTPMDRVNEAARNTMDVLNNASAIAASMFH</sequence>
<dbReference type="RefSeq" id="WP_190718529.1">
    <property type="nucleotide sequence ID" value="NZ_JACJST010000025.1"/>
</dbReference>
<dbReference type="Proteomes" id="UP000640531">
    <property type="component" value="Unassembled WGS sequence"/>
</dbReference>
<keyword evidence="2" id="KW-1185">Reference proteome</keyword>
<evidence type="ECO:0000313" key="2">
    <source>
        <dbReference type="Proteomes" id="UP000640531"/>
    </source>
</evidence>
<comment type="caution">
    <text evidence="1">The sequence shown here is derived from an EMBL/GenBank/DDBJ whole genome shotgun (WGS) entry which is preliminary data.</text>
</comment>
<accession>A0ABR8FL33</accession>
<dbReference type="EMBL" id="JACJST010000025">
    <property type="protein sequence ID" value="MBD2570516.1"/>
    <property type="molecule type" value="Genomic_DNA"/>
</dbReference>
<gene>
    <name evidence="1" type="ORF">H6G59_21985</name>
</gene>
<reference evidence="1 2" key="1">
    <citation type="journal article" date="2020" name="ISME J.">
        <title>Comparative genomics reveals insights into cyanobacterial evolution and habitat adaptation.</title>
        <authorList>
            <person name="Chen M.Y."/>
            <person name="Teng W.K."/>
            <person name="Zhao L."/>
            <person name="Hu C.X."/>
            <person name="Zhou Y.K."/>
            <person name="Han B.P."/>
            <person name="Song L.R."/>
            <person name="Shu W.S."/>
        </authorList>
    </citation>
    <scope>NUCLEOTIDE SEQUENCE [LARGE SCALE GENOMIC DNA]</scope>
    <source>
        <strain evidence="1 2">FACHB-196</strain>
    </source>
</reference>
<evidence type="ECO:0000313" key="1">
    <source>
        <dbReference type="EMBL" id="MBD2570516.1"/>
    </source>
</evidence>
<name>A0ABR8FL33_9NOST</name>
<proteinExistence type="predicted"/>
<organism evidence="1 2">
    <name type="scientific">Anabaena lutea FACHB-196</name>
    <dbReference type="NCBI Taxonomy" id="2692881"/>
    <lineage>
        <taxon>Bacteria</taxon>
        <taxon>Bacillati</taxon>
        <taxon>Cyanobacteriota</taxon>
        <taxon>Cyanophyceae</taxon>
        <taxon>Nostocales</taxon>
        <taxon>Nostocaceae</taxon>
        <taxon>Anabaena</taxon>
    </lineage>
</organism>